<dbReference type="EMBL" id="CAJVPJ010001592">
    <property type="protein sequence ID" value="CAG8597082.1"/>
    <property type="molecule type" value="Genomic_DNA"/>
</dbReference>
<dbReference type="AlphaFoldDB" id="A0A9N9GEU6"/>
<gene>
    <name evidence="1" type="ORF">POCULU_LOCUS7270</name>
</gene>
<sequence length="91" mass="10559">MLFVWIRIKPDKLRKVDLLAEGQLQITQEMLPEVVSIRLDDDDKTEIIGKYLDESEDGLHKVQIDKIIAGMELIFQQEDVEVYNFAQGQVI</sequence>
<reference evidence="1" key="1">
    <citation type="submission" date="2021-06" db="EMBL/GenBank/DDBJ databases">
        <authorList>
            <person name="Kallberg Y."/>
            <person name="Tangrot J."/>
            <person name="Rosling A."/>
        </authorList>
    </citation>
    <scope>NUCLEOTIDE SEQUENCE</scope>
    <source>
        <strain evidence="1">IA702</strain>
    </source>
</reference>
<proteinExistence type="predicted"/>
<feature type="non-terminal residue" evidence="1">
    <location>
        <position position="91"/>
    </location>
</feature>
<dbReference type="Proteomes" id="UP000789572">
    <property type="component" value="Unassembled WGS sequence"/>
</dbReference>
<organism evidence="1 2">
    <name type="scientific">Paraglomus occultum</name>
    <dbReference type="NCBI Taxonomy" id="144539"/>
    <lineage>
        <taxon>Eukaryota</taxon>
        <taxon>Fungi</taxon>
        <taxon>Fungi incertae sedis</taxon>
        <taxon>Mucoromycota</taxon>
        <taxon>Glomeromycotina</taxon>
        <taxon>Glomeromycetes</taxon>
        <taxon>Paraglomerales</taxon>
        <taxon>Paraglomeraceae</taxon>
        <taxon>Paraglomus</taxon>
    </lineage>
</organism>
<protein>
    <submittedName>
        <fullName evidence="1">8857_t:CDS:1</fullName>
    </submittedName>
</protein>
<comment type="caution">
    <text evidence="1">The sequence shown here is derived from an EMBL/GenBank/DDBJ whole genome shotgun (WGS) entry which is preliminary data.</text>
</comment>
<keyword evidence="2" id="KW-1185">Reference proteome</keyword>
<dbReference type="OrthoDB" id="10458364at2759"/>
<name>A0A9N9GEU6_9GLOM</name>
<accession>A0A9N9GEU6</accession>
<evidence type="ECO:0000313" key="2">
    <source>
        <dbReference type="Proteomes" id="UP000789572"/>
    </source>
</evidence>
<evidence type="ECO:0000313" key="1">
    <source>
        <dbReference type="EMBL" id="CAG8597082.1"/>
    </source>
</evidence>